<dbReference type="AlphaFoldDB" id="A0A0R1U9Z8"/>
<evidence type="ECO:0000259" key="1">
    <source>
        <dbReference type="SMART" id="SM01117"/>
    </source>
</evidence>
<dbReference type="Proteomes" id="UP000050816">
    <property type="component" value="Unassembled WGS sequence"/>
</dbReference>
<sequence length="81" mass="8655">MSNMTEKTFTLAQLAQYDGQNGQPAYVAVDGVVYDVTNSPAWPNGRHHGNQAGQDVTKALHEDSPHGAKKLALLPVVGKLV</sequence>
<protein>
    <recommendedName>
        <fullName evidence="1">Cytochrome b5 heme-binding domain-containing protein</fullName>
    </recommendedName>
</protein>
<dbReference type="InterPro" id="IPR036400">
    <property type="entry name" value="Cyt_B5-like_heme/steroid_sf"/>
</dbReference>
<evidence type="ECO:0000313" key="2">
    <source>
        <dbReference type="EMBL" id="KRL87650.1"/>
    </source>
</evidence>
<gene>
    <name evidence="2" type="ORF">FC43_GL000965</name>
</gene>
<name>A0A0R1U9Z8_9LACO</name>
<dbReference type="Pfam" id="PF00173">
    <property type="entry name" value="Cyt-b5"/>
    <property type="match status" value="1"/>
</dbReference>
<dbReference type="PATRIC" id="fig|1423760.3.peg.996"/>
<dbReference type="Gene3D" id="3.10.120.10">
    <property type="entry name" value="Cytochrome b5-like heme/steroid binding domain"/>
    <property type="match status" value="1"/>
</dbReference>
<dbReference type="SUPFAM" id="SSF55856">
    <property type="entry name" value="Cytochrome b5-like heme/steroid binding domain"/>
    <property type="match status" value="1"/>
</dbReference>
<evidence type="ECO:0000313" key="3">
    <source>
        <dbReference type="Proteomes" id="UP000050816"/>
    </source>
</evidence>
<dbReference type="EMBL" id="AZFK01000088">
    <property type="protein sequence ID" value="KRL87650.1"/>
    <property type="molecule type" value="Genomic_DNA"/>
</dbReference>
<dbReference type="SMART" id="SM01117">
    <property type="entry name" value="Cyt-b5"/>
    <property type="match status" value="1"/>
</dbReference>
<dbReference type="InterPro" id="IPR001199">
    <property type="entry name" value="Cyt_B5-like_heme/steroid-bd"/>
</dbReference>
<feature type="domain" description="Cytochrome b5 heme-binding" evidence="1">
    <location>
        <begin position="9"/>
        <end position="81"/>
    </location>
</feature>
<accession>A0A0R1U9Z8</accession>
<comment type="caution">
    <text evidence="2">The sequence shown here is derived from an EMBL/GenBank/DDBJ whole genome shotgun (WGS) entry which is preliminary data.</text>
</comment>
<organism evidence="2 3">
    <name type="scientific">Limosilactobacillus ingluviei DSM 15946</name>
    <dbReference type="NCBI Taxonomy" id="1423760"/>
    <lineage>
        <taxon>Bacteria</taxon>
        <taxon>Bacillati</taxon>
        <taxon>Bacillota</taxon>
        <taxon>Bacilli</taxon>
        <taxon>Lactobacillales</taxon>
        <taxon>Lactobacillaceae</taxon>
        <taxon>Limosilactobacillus</taxon>
    </lineage>
</organism>
<reference evidence="2 3" key="1">
    <citation type="journal article" date="2015" name="Genome Announc.">
        <title>Expanding the biotechnology potential of lactobacilli through comparative genomics of 213 strains and associated genera.</title>
        <authorList>
            <person name="Sun Z."/>
            <person name="Harris H.M."/>
            <person name="McCann A."/>
            <person name="Guo C."/>
            <person name="Argimon S."/>
            <person name="Zhang W."/>
            <person name="Yang X."/>
            <person name="Jeffery I.B."/>
            <person name="Cooney J.C."/>
            <person name="Kagawa T.F."/>
            <person name="Liu W."/>
            <person name="Song Y."/>
            <person name="Salvetti E."/>
            <person name="Wrobel A."/>
            <person name="Rasinkangas P."/>
            <person name="Parkhill J."/>
            <person name="Rea M.C."/>
            <person name="O'Sullivan O."/>
            <person name="Ritari J."/>
            <person name="Douillard F.P."/>
            <person name="Paul Ross R."/>
            <person name="Yang R."/>
            <person name="Briner A.E."/>
            <person name="Felis G.E."/>
            <person name="de Vos W.M."/>
            <person name="Barrangou R."/>
            <person name="Klaenhammer T.R."/>
            <person name="Caufield P.W."/>
            <person name="Cui Y."/>
            <person name="Zhang H."/>
            <person name="O'Toole P.W."/>
        </authorList>
    </citation>
    <scope>NUCLEOTIDE SEQUENCE [LARGE SCALE GENOMIC DNA]</scope>
    <source>
        <strain evidence="2 3">DSM 15946</strain>
    </source>
</reference>
<proteinExistence type="predicted"/>